<comment type="caution">
    <text evidence="3">The sequence shown here is derived from an EMBL/GenBank/DDBJ whole genome shotgun (WGS) entry which is preliminary data.</text>
</comment>
<dbReference type="Gene3D" id="3.40.50.10320">
    <property type="entry name" value="LmbE-like"/>
    <property type="match status" value="1"/>
</dbReference>
<protein>
    <recommendedName>
        <fullName evidence="2">N-acetylglucosaminylphosphatidylinositol deacetylase</fullName>
        <ecNumber evidence="2">3.5.1.89</ecNumber>
    </recommendedName>
</protein>
<dbReference type="GO" id="GO:0005783">
    <property type="term" value="C:endoplasmic reticulum"/>
    <property type="evidence" value="ECO:0007669"/>
    <property type="project" value="TreeGrafter"/>
</dbReference>
<gene>
    <name evidence="3" type="ORF">LIER_42889</name>
</gene>
<evidence type="ECO:0000256" key="1">
    <source>
        <dbReference type="ARBA" id="ARBA00006066"/>
    </source>
</evidence>
<sequence length="93" mass="10614">MAWQMVAVSLAVLWVASLYKILFRPLSSSKGTFLNDGRVRNILLVIAHPDDESMFFTPTIIYLTSRGHNVHILCISTGEIHYKKHLNFHVCTK</sequence>
<dbReference type="Proteomes" id="UP001454036">
    <property type="component" value="Unassembled WGS sequence"/>
</dbReference>
<evidence type="ECO:0000256" key="2">
    <source>
        <dbReference type="ARBA" id="ARBA00012176"/>
    </source>
</evidence>
<dbReference type="SUPFAM" id="SSF102588">
    <property type="entry name" value="LmbE-like"/>
    <property type="match status" value="1"/>
</dbReference>
<dbReference type="InterPro" id="IPR003737">
    <property type="entry name" value="GlcNAc_PI_deacetylase-related"/>
</dbReference>
<organism evidence="3 4">
    <name type="scientific">Lithospermum erythrorhizon</name>
    <name type="common">Purple gromwell</name>
    <name type="synonym">Lithospermum officinale var. erythrorhizon</name>
    <dbReference type="NCBI Taxonomy" id="34254"/>
    <lineage>
        <taxon>Eukaryota</taxon>
        <taxon>Viridiplantae</taxon>
        <taxon>Streptophyta</taxon>
        <taxon>Embryophyta</taxon>
        <taxon>Tracheophyta</taxon>
        <taxon>Spermatophyta</taxon>
        <taxon>Magnoliopsida</taxon>
        <taxon>eudicotyledons</taxon>
        <taxon>Gunneridae</taxon>
        <taxon>Pentapetalae</taxon>
        <taxon>asterids</taxon>
        <taxon>lamiids</taxon>
        <taxon>Boraginales</taxon>
        <taxon>Boraginaceae</taxon>
        <taxon>Boraginoideae</taxon>
        <taxon>Lithospermeae</taxon>
        <taxon>Lithospermum</taxon>
    </lineage>
</organism>
<keyword evidence="4" id="KW-1185">Reference proteome</keyword>
<evidence type="ECO:0000313" key="3">
    <source>
        <dbReference type="EMBL" id="GAA0145982.1"/>
    </source>
</evidence>
<dbReference type="AlphaFoldDB" id="A0AAV3P4D6"/>
<dbReference type="EMBL" id="BAABME010031492">
    <property type="protein sequence ID" value="GAA0145982.1"/>
    <property type="molecule type" value="Genomic_DNA"/>
</dbReference>
<dbReference type="GO" id="GO:0000225">
    <property type="term" value="F:N-acetylglucosaminylphosphatidylinositol deacetylase activity"/>
    <property type="evidence" value="ECO:0007669"/>
    <property type="project" value="UniProtKB-EC"/>
</dbReference>
<comment type="similarity">
    <text evidence="1">Belongs to the PIGL family.</text>
</comment>
<reference evidence="3 4" key="1">
    <citation type="submission" date="2024-01" db="EMBL/GenBank/DDBJ databases">
        <title>The complete chloroplast genome sequence of Lithospermum erythrorhizon: insights into the phylogenetic relationship among Boraginaceae species and the maternal lineages of purple gromwells.</title>
        <authorList>
            <person name="Okada T."/>
            <person name="Watanabe K."/>
        </authorList>
    </citation>
    <scope>NUCLEOTIDE SEQUENCE [LARGE SCALE GENOMIC DNA]</scope>
</reference>
<evidence type="ECO:0000313" key="4">
    <source>
        <dbReference type="Proteomes" id="UP001454036"/>
    </source>
</evidence>
<dbReference type="PANTHER" id="PTHR12993">
    <property type="entry name" value="N-ACETYLGLUCOSAMINYL-PHOSPHATIDYLINOSITOL DE-N-ACETYLASE-RELATED"/>
    <property type="match status" value="1"/>
</dbReference>
<dbReference type="EC" id="3.5.1.89" evidence="2"/>
<dbReference type="InterPro" id="IPR024078">
    <property type="entry name" value="LmbE-like_dom_sf"/>
</dbReference>
<name>A0AAV3P4D6_LITER</name>
<dbReference type="Pfam" id="PF02585">
    <property type="entry name" value="PIG-L"/>
    <property type="match status" value="1"/>
</dbReference>
<proteinExistence type="inferred from homology"/>
<dbReference type="PANTHER" id="PTHR12993:SF11">
    <property type="entry name" value="N-ACETYLGLUCOSAMINYL-PHOSPHATIDYLINOSITOL DE-N-ACETYLASE"/>
    <property type="match status" value="1"/>
</dbReference>
<accession>A0AAV3P4D6</accession>